<gene>
    <name evidence="1" type="ORF">SDC9_73757</name>
</gene>
<evidence type="ECO:0000313" key="1">
    <source>
        <dbReference type="EMBL" id="MPM27247.1"/>
    </source>
</evidence>
<name>A0A644YG51_9ZZZZ</name>
<proteinExistence type="predicted"/>
<dbReference type="Pfam" id="PF05521">
    <property type="entry name" value="Phage_HCP"/>
    <property type="match status" value="1"/>
</dbReference>
<dbReference type="InterPro" id="IPR038666">
    <property type="entry name" value="SSP1_head-tail_sf"/>
</dbReference>
<protein>
    <recommendedName>
        <fullName evidence="2">Head-tail adaptor protein</fullName>
    </recommendedName>
</protein>
<accession>A0A644YG51</accession>
<dbReference type="InterPro" id="IPR008767">
    <property type="entry name" value="Phage_SPP1_head-tail_adaptor"/>
</dbReference>
<sequence>MYKPDAQQFATVIRIQKRNSVPVNGDPHVSYADAEPAIDFCAWKGKGGTESVAAGKLIVEDTAEVIMWYRPDINERDRLLLDNNPKSAYEVKNVEDVEQRHQFLILKVRRVVNA</sequence>
<evidence type="ECO:0008006" key="2">
    <source>
        <dbReference type="Google" id="ProtNLM"/>
    </source>
</evidence>
<dbReference type="AlphaFoldDB" id="A0A644YG51"/>
<organism evidence="1">
    <name type="scientific">bioreactor metagenome</name>
    <dbReference type="NCBI Taxonomy" id="1076179"/>
    <lineage>
        <taxon>unclassified sequences</taxon>
        <taxon>metagenomes</taxon>
        <taxon>ecological metagenomes</taxon>
    </lineage>
</organism>
<reference evidence="1" key="1">
    <citation type="submission" date="2019-08" db="EMBL/GenBank/DDBJ databases">
        <authorList>
            <person name="Kucharzyk K."/>
            <person name="Murdoch R.W."/>
            <person name="Higgins S."/>
            <person name="Loffler F."/>
        </authorList>
    </citation>
    <scope>NUCLEOTIDE SEQUENCE</scope>
</reference>
<dbReference type="Gene3D" id="2.40.10.270">
    <property type="entry name" value="Bacteriophage SPP1 head-tail adaptor protein"/>
    <property type="match status" value="1"/>
</dbReference>
<comment type="caution">
    <text evidence="1">The sequence shown here is derived from an EMBL/GenBank/DDBJ whole genome shotgun (WGS) entry which is preliminary data.</text>
</comment>
<dbReference type="EMBL" id="VSSQ01004943">
    <property type="protein sequence ID" value="MPM27247.1"/>
    <property type="molecule type" value="Genomic_DNA"/>
</dbReference>